<accession>A0A6A7BRH3</accession>
<protein>
    <submittedName>
        <fullName evidence="3">Uncharacterized protein</fullName>
    </submittedName>
</protein>
<reference evidence="3" key="1">
    <citation type="journal article" date="2020" name="Stud. Mycol.">
        <title>101 Dothideomycetes genomes: a test case for predicting lifestyles and emergence of pathogens.</title>
        <authorList>
            <person name="Haridas S."/>
            <person name="Albert R."/>
            <person name="Binder M."/>
            <person name="Bloem J."/>
            <person name="Labutti K."/>
            <person name="Salamov A."/>
            <person name="Andreopoulos B."/>
            <person name="Baker S."/>
            <person name="Barry K."/>
            <person name="Bills G."/>
            <person name="Bluhm B."/>
            <person name="Cannon C."/>
            <person name="Castanera R."/>
            <person name="Culley D."/>
            <person name="Daum C."/>
            <person name="Ezra D."/>
            <person name="Gonzalez J."/>
            <person name="Henrissat B."/>
            <person name="Kuo A."/>
            <person name="Liang C."/>
            <person name="Lipzen A."/>
            <person name="Lutzoni F."/>
            <person name="Magnuson J."/>
            <person name="Mondo S."/>
            <person name="Nolan M."/>
            <person name="Ohm R."/>
            <person name="Pangilinan J."/>
            <person name="Park H.-J."/>
            <person name="Ramirez L."/>
            <person name="Alfaro M."/>
            <person name="Sun H."/>
            <person name="Tritt A."/>
            <person name="Yoshinaga Y."/>
            <person name="Zwiers L.-H."/>
            <person name="Turgeon B."/>
            <person name="Goodwin S."/>
            <person name="Spatafora J."/>
            <person name="Crous P."/>
            <person name="Grigoriev I."/>
        </authorList>
    </citation>
    <scope>NUCLEOTIDE SEQUENCE</scope>
    <source>
        <strain evidence="3">CBS 480.64</strain>
    </source>
</reference>
<keyword evidence="2" id="KW-0812">Transmembrane</keyword>
<evidence type="ECO:0000256" key="1">
    <source>
        <dbReference type="SAM" id="MobiDB-lite"/>
    </source>
</evidence>
<dbReference type="AlphaFoldDB" id="A0A6A7BRH3"/>
<evidence type="ECO:0000313" key="3">
    <source>
        <dbReference type="EMBL" id="KAF2857843.1"/>
    </source>
</evidence>
<proteinExistence type="predicted"/>
<organism evidence="3 4">
    <name type="scientific">Piedraia hortae CBS 480.64</name>
    <dbReference type="NCBI Taxonomy" id="1314780"/>
    <lineage>
        <taxon>Eukaryota</taxon>
        <taxon>Fungi</taxon>
        <taxon>Dikarya</taxon>
        <taxon>Ascomycota</taxon>
        <taxon>Pezizomycotina</taxon>
        <taxon>Dothideomycetes</taxon>
        <taxon>Dothideomycetidae</taxon>
        <taxon>Capnodiales</taxon>
        <taxon>Piedraiaceae</taxon>
        <taxon>Piedraia</taxon>
    </lineage>
</organism>
<keyword evidence="2" id="KW-1133">Transmembrane helix</keyword>
<dbReference type="Proteomes" id="UP000799421">
    <property type="component" value="Unassembled WGS sequence"/>
</dbReference>
<feature type="compositionally biased region" description="Polar residues" evidence="1">
    <location>
        <begin position="82"/>
        <end position="93"/>
    </location>
</feature>
<gene>
    <name evidence="3" type="ORF">K470DRAFT_272935</name>
</gene>
<keyword evidence="2" id="KW-0472">Membrane</keyword>
<evidence type="ECO:0000256" key="2">
    <source>
        <dbReference type="SAM" id="Phobius"/>
    </source>
</evidence>
<keyword evidence="4" id="KW-1185">Reference proteome</keyword>
<name>A0A6A7BRH3_9PEZI</name>
<feature type="region of interest" description="Disordered" evidence="1">
    <location>
        <begin position="79"/>
        <end position="118"/>
    </location>
</feature>
<feature type="transmembrane region" description="Helical" evidence="2">
    <location>
        <begin position="6"/>
        <end position="29"/>
    </location>
</feature>
<dbReference type="EMBL" id="MU006025">
    <property type="protein sequence ID" value="KAF2857843.1"/>
    <property type="molecule type" value="Genomic_DNA"/>
</dbReference>
<sequence length="118" mass="12856">MGEANVPAALHGLGVASLIQASILIGMLFKQPPATTRFPGSAVQINPHSVPPTATVHTLPRQDYTDQLPKRYTITTVGMRENQISTQYSRNQDPSPPANHRKATVLASRQHWDPSPIP</sequence>
<evidence type="ECO:0000313" key="4">
    <source>
        <dbReference type="Proteomes" id="UP000799421"/>
    </source>
</evidence>